<proteinExistence type="predicted"/>
<keyword evidence="3" id="KW-1185">Reference proteome</keyword>
<evidence type="ECO:0008006" key="4">
    <source>
        <dbReference type="Google" id="ProtNLM"/>
    </source>
</evidence>
<evidence type="ECO:0000313" key="3">
    <source>
        <dbReference type="Proteomes" id="UP001597548"/>
    </source>
</evidence>
<dbReference type="RefSeq" id="WP_194507644.1">
    <property type="nucleotide sequence ID" value="NZ_JADILU010000003.1"/>
</dbReference>
<gene>
    <name evidence="2" type="ORF">ACFS29_03435</name>
</gene>
<name>A0ABW5ZQH9_9FLAO</name>
<feature type="chain" id="PRO_5045733735" description="Cohesin domain-containing protein" evidence="1">
    <location>
        <begin position="23"/>
        <end position="152"/>
    </location>
</feature>
<reference evidence="3" key="1">
    <citation type="journal article" date="2019" name="Int. J. Syst. Evol. Microbiol.">
        <title>The Global Catalogue of Microorganisms (GCM) 10K type strain sequencing project: providing services to taxonomists for standard genome sequencing and annotation.</title>
        <authorList>
            <consortium name="The Broad Institute Genomics Platform"/>
            <consortium name="The Broad Institute Genome Sequencing Center for Infectious Disease"/>
            <person name="Wu L."/>
            <person name="Ma J."/>
        </authorList>
    </citation>
    <scope>NUCLEOTIDE SEQUENCE [LARGE SCALE GENOMIC DNA]</scope>
    <source>
        <strain evidence="3">KCTC 32514</strain>
    </source>
</reference>
<dbReference type="EMBL" id="JBHUOS010000001">
    <property type="protein sequence ID" value="MFD2914680.1"/>
    <property type="molecule type" value="Genomic_DNA"/>
</dbReference>
<feature type="signal peptide" evidence="1">
    <location>
        <begin position="1"/>
        <end position="22"/>
    </location>
</feature>
<protein>
    <recommendedName>
        <fullName evidence="4">Cohesin domain-containing protein</fullName>
    </recommendedName>
</protein>
<keyword evidence="1" id="KW-0732">Signal</keyword>
<organism evidence="2 3">
    <name type="scientific">Psychroserpens luteus</name>
    <dbReference type="NCBI Taxonomy" id="1434066"/>
    <lineage>
        <taxon>Bacteria</taxon>
        <taxon>Pseudomonadati</taxon>
        <taxon>Bacteroidota</taxon>
        <taxon>Flavobacteriia</taxon>
        <taxon>Flavobacteriales</taxon>
        <taxon>Flavobacteriaceae</taxon>
        <taxon>Psychroserpens</taxon>
    </lineage>
</organism>
<comment type="caution">
    <text evidence="2">The sequence shown here is derived from an EMBL/GenBank/DDBJ whole genome shotgun (WGS) entry which is preliminary data.</text>
</comment>
<dbReference type="Proteomes" id="UP001597548">
    <property type="component" value="Unassembled WGS sequence"/>
</dbReference>
<accession>A0ABW5ZQH9</accession>
<sequence length="152" mass="16750">MRKIIVFSIAFLLVFVTNSCSNDDECSPATISITSLEVEYDCVNTPYQMDIDLSDDFTIIRSQAVFDNLVTGDCMPQIDFDAYDLIIGKKGLTNGFQLIDYDGLVKNCDNGQLYLTVTFVLNATAEAPNATYHALVPKLEANEGVNVTVMVI</sequence>
<evidence type="ECO:0000256" key="1">
    <source>
        <dbReference type="SAM" id="SignalP"/>
    </source>
</evidence>
<evidence type="ECO:0000313" key="2">
    <source>
        <dbReference type="EMBL" id="MFD2914680.1"/>
    </source>
</evidence>